<proteinExistence type="inferred from homology"/>
<dbReference type="PANTHER" id="PTHR43201:SF5">
    <property type="entry name" value="MEDIUM-CHAIN ACYL-COA LIGASE ACSF2, MITOCHONDRIAL"/>
    <property type="match status" value="1"/>
</dbReference>
<sequence length="540" mass="59245">MTTISLPVTSRVQPVLPRREELPVGRLLASLQHGARYTPTKALLIEAESGEYLSYGQALAGLAALRRLFGPPPQRIMLALPGGLLNGLIWLTALSSGYALIPVPPAASADEARRLFERQQPSILCAPDEGTSAWSAQLLSGRERLFTASQLAERLSHAPEPEQPLSVREGRVYLSTSGSTGEPKWLALSERQLVWTAEQIRRSHALTEADRGLTTLPFFHINAPVVSLCASLLAGASLIVAARFSRRRFWSWVERYEATWISLVPTIVALLLESEERPAFLPGRLRFARSASAPLPPANLRAFEERFGIPLIETYGLSEAGSQVAANPLPPALHKPGSVGRPTGVAMRICAPRPNGAGPEDRAGALCDLPPGEVGEICIAGPNVISAYEDGAGASSFQDGWFRTGDLGYFDEDGYLFIKGRLREVINRGGENIAPREIEETLQEHPAVREVAVVGRPDPLYGEVVVAYLSLQEGRQLSVEELRRYARQRLSPPRVPVDFLILPELPRNATGKIDRRLLRTREQARRELHQIAREEAVRQP</sequence>
<dbReference type="Gene3D" id="3.30.300.30">
    <property type="match status" value="1"/>
</dbReference>
<evidence type="ECO:0000259" key="4">
    <source>
        <dbReference type="Pfam" id="PF13193"/>
    </source>
</evidence>
<comment type="similarity">
    <text evidence="1">Belongs to the ATP-dependent AMP-binding enzyme family.</text>
</comment>
<dbReference type="AlphaFoldDB" id="A0A455T1Y6"/>
<dbReference type="InterPro" id="IPR045851">
    <property type="entry name" value="AMP-bd_C_sf"/>
</dbReference>
<evidence type="ECO:0000256" key="2">
    <source>
        <dbReference type="ARBA" id="ARBA00022598"/>
    </source>
</evidence>
<protein>
    <submittedName>
        <fullName evidence="5">AMP-dependent ligase</fullName>
    </submittedName>
</protein>
<dbReference type="SUPFAM" id="SSF56801">
    <property type="entry name" value="Acetyl-CoA synthetase-like"/>
    <property type="match status" value="1"/>
</dbReference>
<name>A0A455T1Y6_9CHLR</name>
<evidence type="ECO:0000256" key="1">
    <source>
        <dbReference type="ARBA" id="ARBA00006432"/>
    </source>
</evidence>
<feature type="domain" description="AMP-dependent synthetase/ligase" evidence="3">
    <location>
        <begin position="33"/>
        <end position="388"/>
    </location>
</feature>
<evidence type="ECO:0000313" key="5">
    <source>
        <dbReference type="EMBL" id="BBH93311.1"/>
    </source>
</evidence>
<accession>A0A455T1Y6</accession>
<dbReference type="Pfam" id="PF00501">
    <property type="entry name" value="AMP-binding"/>
    <property type="match status" value="1"/>
</dbReference>
<feature type="domain" description="AMP-binding enzyme C-terminal" evidence="4">
    <location>
        <begin position="437"/>
        <end position="512"/>
    </location>
</feature>
<dbReference type="InterPro" id="IPR042099">
    <property type="entry name" value="ANL_N_sf"/>
</dbReference>
<evidence type="ECO:0000259" key="3">
    <source>
        <dbReference type="Pfam" id="PF00501"/>
    </source>
</evidence>
<dbReference type="InterPro" id="IPR000873">
    <property type="entry name" value="AMP-dep_synth/lig_dom"/>
</dbReference>
<dbReference type="Pfam" id="PF13193">
    <property type="entry name" value="AMP-binding_C"/>
    <property type="match status" value="1"/>
</dbReference>
<dbReference type="GO" id="GO:0006631">
    <property type="term" value="P:fatty acid metabolic process"/>
    <property type="evidence" value="ECO:0007669"/>
    <property type="project" value="TreeGrafter"/>
</dbReference>
<reference evidence="5" key="1">
    <citation type="submission" date="2018-12" db="EMBL/GenBank/DDBJ databases">
        <title>Novel natural products biosynthetic potential of the class Ktedonobacteria.</title>
        <authorList>
            <person name="Zheng Y."/>
            <person name="Saitou A."/>
            <person name="Wang C.M."/>
            <person name="Toyoda A."/>
            <person name="Minakuchi Y."/>
            <person name="Sekiguchi Y."/>
            <person name="Ueda K."/>
            <person name="Takano H."/>
            <person name="Sakai Y."/>
            <person name="Yokota A."/>
            <person name="Yabe S."/>
        </authorList>
    </citation>
    <scope>NUCLEOTIDE SEQUENCE</scope>
    <source>
        <strain evidence="5">A3-2</strain>
    </source>
</reference>
<dbReference type="GO" id="GO:0031956">
    <property type="term" value="F:medium-chain fatty acid-CoA ligase activity"/>
    <property type="evidence" value="ECO:0007669"/>
    <property type="project" value="TreeGrafter"/>
</dbReference>
<keyword evidence="2 5" id="KW-0436">Ligase</keyword>
<dbReference type="EMBL" id="AP019377">
    <property type="protein sequence ID" value="BBH93311.1"/>
    <property type="molecule type" value="Genomic_DNA"/>
</dbReference>
<dbReference type="Gene3D" id="3.40.50.12780">
    <property type="entry name" value="N-terminal domain of ligase-like"/>
    <property type="match status" value="1"/>
</dbReference>
<dbReference type="InterPro" id="IPR025110">
    <property type="entry name" value="AMP-bd_C"/>
</dbReference>
<dbReference type="PANTHER" id="PTHR43201">
    <property type="entry name" value="ACYL-COA SYNTHETASE"/>
    <property type="match status" value="1"/>
</dbReference>
<organism evidence="5">
    <name type="scientific">Thermogemmatispora argillosa</name>
    <dbReference type="NCBI Taxonomy" id="2045280"/>
    <lineage>
        <taxon>Bacteria</taxon>
        <taxon>Bacillati</taxon>
        <taxon>Chloroflexota</taxon>
        <taxon>Ktedonobacteria</taxon>
        <taxon>Thermogemmatisporales</taxon>
        <taxon>Thermogemmatisporaceae</taxon>
        <taxon>Thermogemmatispora</taxon>
    </lineage>
</organism>
<gene>
    <name evidence="5" type="ORF">KTA_15100</name>
</gene>